<dbReference type="GO" id="GO:0030026">
    <property type="term" value="P:intracellular manganese ion homeostasis"/>
    <property type="evidence" value="ECO:0007669"/>
    <property type="project" value="TreeGrafter"/>
</dbReference>
<evidence type="ECO:0000256" key="1">
    <source>
        <dbReference type="ARBA" id="ARBA00022737"/>
    </source>
</evidence>
<proteinExistence type="predicted"/>
<sequence length="403" mass="44010">MEDGYSILGVPVNVSIWVLLAIIGILVMLAGLMAGLIISVFSFDAARLRTLSRRTDTLEGKRARKLLLILRNPHWLLVTLVVIDSAATEMLPLLFNGLLNPAMAVVVSVILLILFGEIIPEAVFTHHALALGSALAPLIFLLMVATAPISWPVGKLLDWCVGSRSSVAFKRGQLREVIRYRGELLQSVHTDSDEPVLPHERELDTDEHIPIQRLETQIMLGVLSLSEHEGSSVLKKGIGTTFTVHQDAIISKKMIQSMAAHRLTYIAVYKDVFSPSDVTQVFELRLLLFLAYCEEGATIRIRDLPLLPLPRYCASTPCNVLLEHLHKSPLQVVALTSPQNAAKVVGIVSTADVVGLVHATSFDHAYTESPQIPRDAVVQSFRENSPSLAVEPRQRVIGGGGGG</sequence>
<protein>
    <recommendedName>
        <fullName evidence="4">CNNM transmembrane domain-containing protein</fullName>
    </recommendedName>
</protein>
<name>A0A0N0P8N1_LEPSE</name>
<dbReference type="AlphaFoldDB" id="A0A0N0P8N1"/>
<evidence type="ECO:0000313" key="5">
    <source>
        <dbReference type="EMBL" id="KPI90139.1"/>
    </source>
</evidence>
<dbReference type="PANTHER" id="PTHR12064:SF97">
    <property type="entry name" value="METAL TRANSPORTER CNNM-5"/>
    <property type="match status" value="1"/>
</dbReference>
<dbReference type="GO" id="GO:0010960">
    <property type="term" value="P:magnesium ion homeostasis"/>
    <property type="evidence" value="ECO:0007669"/>
    <property type="project" value="InterPro"/>
</dbReference>
<keyword evidence="2 3" id="KW-1133">Transmembrane helix</keyword>
<dbReference type="InterPro" id="IPR045095">
    <property type="entry name" value="ACDP"/>
</dbReference>
<reference evidence="5 6" key="1">
    <citation type="journal article" date="2015" name="PLoS Pathog.">
        <title>Leptomonas seymouri: Adaptations to the Dixenous Life Cycle Analyzed by Genome Sequencing, Transcriptome Profiling and Co-infection with Leishmania donovani.</title>
        <authorList>
            <person name="Kraeva N."/>
            <person name="Butenko A."/>
            <person name="Hlavacova J."/>
            <person name="Kostygov A."/>
            <person name="Myskova J."/>
            <person name="Grybchuk D."/>
            <person name="Lestinova T."/>
            <person name="Votypka J."/>
            <person name="Volf P."/>
            <person name="Opperdoes F."/>
            <person name="Flegontov P."/>
            <person name="Lukes J."/>
            <person name="Yurchenko V."/>
        </authorList>
    </citation>
    <scope>NUCLEOTIDE SEQUENCE [LARGE SCALE GENOMIC DNA]</scope>
    <source>
        <strain evidence="5 6">ATCC 30220</strain>
    </source>
</reference>
<dbReference type="Gene3D" id="3.10.580.10">
    <property type="entry name" value="CBS-domain"/>
    <property type="match status" value="1"/>
</dbReference>
<feature type="transmembrane region" description="Helical" evidence="3">
    <location>
        <begin position="93"/>
        <end position="116"/>
    </location>
</feature>
<feature type="transmembrane region" description="Helical" evidence="3">
    <location>
        <begin position="66"/>
        <end position="87"/>
    </location>
</feature>
<evidence type="ECO:0000256" key="3">
    <source>
        <dbReference type="SAM" id="Phobius"/>
    </source>
</evidence>
<keyword evidence="1" id="KW-0677">Repeat</keyword>
<dbReference type="Proteomes" id="UP000038009">
    <property type="component" value="Unassembled WGS sequence"/>
</dbReference>
<dbReference type="VEuPathDB" id="TriTrypDB:Lsey_0010_0510"/>
<organism evidence="5 6">
    <name type="scientific">Leptomonas seymouri</name>
    <dbReference type="NCBI Taxonomy" id="5684"/>
    <lineage>
        <taxon>Eukaryota</taxon>
        <taxon>Discoba</taxon>
        <taxon>Euglenozoa</taxon>
        <taxon>Kinetoplastea</taxon>
        <taxon>Metakinetoplastina</taxon>
        <taxon>Trypanosomatida</taxon>
        <taxon>Trypanosomatidae</taxon>
        <taxon>Leishmaniinae</taxon>
        <taxon>Leptomonas</taxon>
    </lineage>
</organism>
<gene>
    <name evidence="5" type="ORF">ABL78_0784</name>
</gene>
<accession>A0A0N0P8N1</accession>
<comment type="caution">
    <text evidence="5">The sequence shown here is derived from an EMBL/GenBank/DDBJ whole genome shotgun (WGS) entry which is preliminary data.</text>
</comment>
<keyword evidence="2 3" id="KW-0472">Membrane</keyword>
<keyword evidence="6" id="KW-1185">Reference proteome</keyword>
<feature type="transmembrane region" description="Helical" evidence="3">
    <location>
        <begin position="16"/>
        <end position="45"/>
    </location>
</feature>
<dbReference type="PANTHER" id="PTHR12064">
    <property type="entry name" value="METAL TRANSPORTER CNNM"/>
    <property type="match status" value="1"/>
</dbReference>
<feature type="domain" description="CNNM transmembrane" evidence="4">
    <location>
        <begin position="12"/>
        <end position="193"/>
    </location>
</feature>
<dbReference type="GO" id="GO:0005737">
    <property type="term" value="C:cytoplasm"/>
    <property type="evidence" value="ECO:0007669"/>
    <property type="project" value="TreeGrafter"/>
</dbReference>
<dbReference type="PROSITE" id="PS51846">
    <property type="entry name" value="CNNM"/>
    <property type="match status" value="1"/>
</dbReference>
<dbReference type="InterPro" id="IPR002550">
    <property type="entry name" value="CNNM"/>
</dbReference>
<keyword evidence="2 3" id="KW-0812">Transmembrane</keyword>
<dbReference type="GO" id="GO:0016020">
    <property type="term" value="C:membrane"/>
    <property type="evidence" value="ECO:0007669"/>
    <property type="project" value="UniProtKB-UniRule"/>
</dbReference>
<evidence type="ECO:0000313" key="6">
    <source>
        <dbReference type="Proteomes" id="UP000038009"/>
    </source>
</evidence>
<dbReference type="InterPro" id="IPR046342">
    <property type="entry name" value="CBS_dom_sf"/>
</dbReference>
<feature type="transmembrane region" description="Helical" evidence="3">
    <location>
        <begin position="128"/>
        <end position="151"/>
    </location>
</feature>
<evidence type="ECO:0000259" key="4">
    <source>
        <dbReference type="PROSITE" id="PS51846"/>
    </source>
</evidence>
<dbReference type="Pfam" id="PF01595">
    <property type="entry name" value="CNNM"/>
    <property type="match status" value="1"/>
</dbReference>
<dbReference type="OMA" id="WCVGSRS"/>
<evidence type="ECO:0000256" key="2">
    <source>
        <dbReference type="PROSITE-ProRule" id="PRU01193"/>
    </source>
</evidence>
<dbReference type="EMBL" id="LJSK01000010">
    <property type="protein sequence ID" value="KPI90139.1"/>
    <property type="molecule type" value="Genomic_DNA"/>
</dbReference>
<dbReference type="OrthoDB" id="5353557at2759"/>